<organism evidence="2">
    <name type="scientific">human gut metagenome</name>
    <dbReference type="NCBI Taxonomy" id="408170"/>
    <lineage>
        <taxon>unclassified sequences</taxon>
        <taxon>metagenomes</taxon>
        <taxon>organismal metagenomes</taxon>
    </lineage>
</organism>
<feature type="region of interest" description="Disordered" evidence="1">
    <location>
        <begin position="1"/>
        <end position="20"/>
    </location>
</feature>
<proteinExistence type="predicted"/>
<comment type="caution">
    <text evidence="2">The sequence shown here is derived from an EMBL/GenBank/DDBJ whole genome shotgun (WGS) entry which is preliminary data.</text>
</comment>
<sequence length="54" mass="6169">MYDIKTGKYSENTMPSEPPAVRLSDDYYAYNNDSNIEVLTSKTSEPIVIHNDKI</sequence>
<name>K1UHZ5_9ZZZZ</name>
<protein>
    <submittedName>
        <fullName evidence="2">Uncharacterized protein</fullName>
    </submittedName>
</protein>
<dbReference type="AlphaFoldDB" id="K1UHZ5"/>
<evidence type="ECO:0000256" key="1">
    <source>
        <dbReference type="SAM" id="MobiDB-lite"/>
    </source>
</evidence>
<dbReference type="EMBL" id="AJWZ01002378">
    <property type="protein sequence ID" value="EKC71126.1"/>
    <property type="molecule type" value="Genomic_DNA"/>
</dbReference>
<gene>
    <name evidence="2" type="ORF">OBE_03551</name>
</gene>
<feature type="non-terminal residue" evidence="2">
    <location>
        <position position="54"/>
    </location>
</feature>
<evidence type="ECO:0000313" key="2">
    <source>
        <dbReference type="EMBL" id="EKC71126.1"/>
    </source>
</evidence>
<reference evidence="2" key="1">
    <citation type="journal article" date="2013" name="Environ. Microbiol.">
        <title>Microbiota from the distal guts of lean and obese adolescents exhibit partial functional redundancy besides clear differences in community structure.</title>
        <authorList>
            <person name="Ferrer M."/>
            <person name="Ruiz A."/>
            <person name="Lanza F."/>
            <person name="Haange S.B."/>
            <person name="Oberbach A."/>
            <person name="Till H."/>
            <person name="Bargiela R."/>
            <person name="Campoy C."/>
            <person name="Segura M.T."/>
            <person name="Richter M."/>
            <person name="von Bergen M."/>
            <person name="Seifert J."/>
            <person name="Suarez A."/>
        </authorList>
    </citation>
    <scope>NUCLEOTIDE SEQUENCE</scope>
</reference>
<accession>K1UHZ5</accession>